<dbReference type="RefSeq" id="WP_019064235.1">
    <property type="nucleotide sequence ID" value="NZ_JAPEMW010000001.1"/>
</dbReference>
<comment type="caution">
    <text evidence="2">The sequence shown here is derived from an EMBL/GenBank/DDBJ whole genome shotgun (WGS) entry which is preliminary data.</text>
</comment>
<sequence length="121" mass="13590">MLSALLPTGTAILGLVAGLLAPMVSNLLDGRKRRAENQRVQCDEILMLFQGVDVVQTLTESSSVVRRTLLLRAVRIQDDRARQACHDLVEYAVGANFQEDELLVRWSVMIHEVARVYRSQN</sequence>
<keyword evidence="3" id="KW-1185">Reference proteome</keyword>
<proteinExistence type="predicted"/>
<accession>A0ABU4F2D4</accession>
<keyword evidence="1" id="KW-0812">Transmembrane</keyword>
<organism evidence="2 3">
    <name type="scientific">Streptomyces prunicolor</name>
    <dbReference type="NCBI Taxonomy" id="67348"/>
    <lineage>
        <taxon>Bacteria</taxon>
        <taxon>Bacillati</taxon>
        <taxon>Actinomycetota</taxon>
        <taxon>Actinomycetes</taxon>
        <taxon>Kitasatosporales</taxon>
        <taxon>Streptomycetaceae</taxon>
        <taxon>Streptomyces</taxon>
    </lineage>
</organism>
<reference evidence="2 3" key="1">
    <citation type="submission" date="2023-10" db="EMBL/GenBank/DDBJ databases">
        <title>Characterization of rhizosphere-enriched actinobacteria from wheat plants lab-grown on chernevaya soil.</title>
        <authorList>
            <person name="Tikhonova E.N."/>
            <person name="Konopkin A."/>
            <person name="Kravchenko I.K."/>
        </authorList>
    </citation>
    <scope>NUCLEOTIDE SEQUENCE [LARGE SCALE GENOMIC DNA]</scope>
    <source>
        <strain evidence="2 3">RR29</strain>
    </source>
</reference>
<gene>
    <name evidence="2" type="ORF">R5A26_02135</name>
</gene>
<evidence type="ECO:0000256" key="1">
    <source>
        <dbReference type="SAM" id="Phobius"/>
    </source>
</evidence>
<evidence type="ECO:0000313" key="3">
    <source>
        <dbReference type="Proteomes" id="UP001187346"/>
    </source>
</evidence>
<keyword evidence="1" id="KW-0472">Membrane</keyword>
<dbReference type="EMBL" id="JAWMAJ010000004">
    <property type="protein sequence ID" value="MDV7214744.1"/>
    <property type="molecule type" value="Genomic_DNA"/>
</dbReference>
<protein>
    <submittedName>
        <fullName evidence="2">Uncharacterized protein</fullName>
    </submittedName>
</protein>
<feature type="transmembrane region" description="Helical" evidence="1">
    <location>
        <begin position="6"/>
        <end position="28"/>
    </location>
</feature>
<name>A0ABU4F2D4_9ACTN</name>
<keyword evidence="1" id="KW-1133">Transmembrane helix</keyword>
<dbReference type="Proteomes" id="UP001187346">
    <property type="component" value="Unassembled WGS sequence"/>
</dbReference>
<evidence type="ECO:0000313" key="2">
    <source>
        <dbReference type="EMBL" id="MDV7214744.1"/>
    </source>
</evidence>